<evidence type="ECO:0000313" key="4">
    <source>
        <dbReference type="WBParaSite" id="TMUE_2000007582.1"/>
    </source>
</evidence>
<evidence type="ECO:0000313" key="3">
    <source>
        <dbReference type="Proteomes" id="UP000046395"/>
    </source>
</evidence>
<dbReference type="InterPro" id="IPR039989">
    <property type="entry name" value="NUDT9"/>
</dbReference>
<dbReference type="PANTHER" id="PTHR13030:SF8">
    <property type="entry name" value="ADP-RIBOSE PYROPHOSPHATASE, MITOCHONDRIAL"/>
    <property type="match status" value="1"/>
</dbReference>
<dbReference type="GO" id="GO:0047631">
    <property type="term" value="F:ADP-ribose diphosphatase activity"/>
    <property type="evidence" value="ECO:0007669"/>
    <property type="project" value="InterPro"/>
</dbReference>
<sequence>MDTPFASLATWTLFLLQTMSNGNLYEVQTNTRTEVSLPPTLQRPTPSKVHKLERNWTTVSPGYSPTPWNAPCMAKSCDSSIEKISEDEHNRRRSESTINRKRAMCCCAEHRYEVKDGYPLNPSGRTGLSGRGLCPRWGPNHYIKLLFVKKEKSKKDVMHFLLSLNGTDDLENAYFEGFVDDPEEEFFPADLHDTISYDLNLQFKDSKKAEKLMKKARKRSARVLGGSVPSHMNTDHAWVEGQVYLVLCEKNVELCEYGLRTLQTKQGYRWFLWNRESSIRETERLTKSMPNDDEETRTELAGYSIFCQGCHPDMKLALLGATAIGVFVATILTIRFSILAVWLASLTAGIVGVILLPLAVLITTIILYDFMERIKMK</sequence>
<protein>
    <submittedName>
        <fullName evidence="4">Uncharacterized protein</fullName>
    </submittedName>
</protein>
<reference evidence="4" key="1">
    <citation type="submission" date="2019-12" db="UniProtKB">
        <authorList>
            <consortium name="WormBaseParasite"/>
        </authorList>
    </citation>
    <scope>IDENTIFICATION</scope>
</reference>
<evidence type="ECO:0000256" key="1">
    <source>
        <dbReference type="SAM" id="Phobius"/>
    </source>
</evidence>
<feature type="signal peptide" evidence="2">
    <location>
        <begin position="1"/>
        <end position="22"/>
    </location>
</feature>
<feature type="transmembrane region" description="Helical" evidence="1">
    <location>
        <begin position="341"/>
        <end position="368"/>
    </location>
</feature>
<dbReference type="Pfam" id="PF25969">
    <property type="entry name" value="NUDT9_N"/>
    <property type="match status" value="1"/>
</dbReference>
<evidence type="ECO:0000256" key="2">
    <source>
        <dbReference type="SAM" id="SignalP"/>
    </source>
</evidence>
<feature type="chain" id="PRO_5024333004" evidence="2">
    <location>
        <begin position="23"/>
        <end position="377"/>
    </location>
</feature>
<dbReference type="PANTHER" id="PTHR13030">
    <property type="entry name" value="NUDIX HYDROLASE"/>
    <property type="match status" value="1"/>
</dbReference>
<accession>A0A5S6QL30</accession>
<dbReference type="AlphaFoldDB" id="A0A5S6QL30"/>
<keyword evidence="1" id="KW-0472">Membrane</keyword>
<keyword evidence="1" id="KW-1133">Transmembrane helix</keyword>
<keyword evidence="2" id="KW-0732">Signal</keyword>
<dbReference type="Gene3D" id="3.90.79.10">
    <property type="entry name" value="Nucleoside Triphosphate Pyrophosphohydrolase"/>
    <property type="match status" value="1"/>
</dbReference>
<dbReference type="Proteomes" id="UP000046395">
    <property type="component" value="Unassembled WGS sequence"/>
</dbReference>
<keyword evidence="1" id="KW-0812">Transmembrane</keyword>
<feature type="transmembrane region" description="Helical" evidence="1">
    <location>
        <begin position="316"/>
        <end position="334"/>
    </location>
</feature>
<name>A0A5S6QL30_TRIMR</name>
<proteinExistence type="predicted"/>
<keyword evidence="3" id="KW-1185">Reference proteome</keyword>
<dbReference type="WBParaSite" id="TMUE_2000007582.1">
    <property type="protein sequence ID" value="TMUE_2000007582.1"/>
    <property type="gene ID" value="WBGene00293710"/>
</dbReference>
<organism evidence="3 4">
    <name type="scientific">Trichuris muris</name>
    <name type="common">Mouse whipworm</name>
    <dbReference type="NCBI Taxonomy" id="70415"/>
    <lineage>
        <taxon>Eukaryota</taxon>
        <taxon>Metazoa</taxon>
        <taxon>Ecdysozoa</taxon>
        <taxon>Nematoda</taxon>
        <taxon>Enoplea</taxon>
        <taxon>Dorylaimia</taxon>
        <taxon>Trichinellida</taxon>
        <taxon>Trichuridae</taxon>
        <taxon>Trichuris</taxon>
    </lineage>
</organism>